<dbReference type="Proteomes" id="UP000050509">
    <property type="component" value="Unassembled WGS sequence"/>
</dbReference>
<gene>
    <name evidence="2" type="ORF">SE17_30990</name>
</gene>
<dbReference type="InterPro" id="IPR000182">
    <property type="entry name" value="GNAT_dom"/>
</dbReference>
<organism evidence="2 3">
    <name type="scientific">Kouleothrix aurantiaca</name>
    <dbReference type="NCBI Taxonomy" id="186479"/>
    <lineage>
        <taxon>Bacteria</taxon>
        <taxon>Bacillati</taxon>
        <taxon>Chloroflexota</taxon>
        <taxon>Chloroflexia</taxon>
        <taxon>Chloroflexales</taxon>
        <taxon>Roseiflexineae</taxon>
        <taxon>Roseiflexaceae</taxon>
        <taxon>Kouleothrix</taxon>
    </lineage>
</organism>
<dbReference type="PANTHER" id="PTHR43233:SF1">
    <property type="entry name" value="FAMILY N-ACETYLTRANSFERASE, PUTATIVE (AFU_ORTHOLOGUE AFUA_6G03350)-RELATED"/>
    <property type="match status" value="1"/>
</dbReference>
<dbReference type="InterPro" id="IPR053144">
    <property type="entry name" value="Acetyltransferase_Butenolide"/>
</dbReference>
<evidence type="ECO:0000313" key="3">
    <source>
        <dbReference type="Proteomes" id="UP000050509"/>
    </source>
</evidence>
<accession>A0A0P9F097</accession>
<name>A0A0P9F097_9CHLR</name>
<keyword evidence="3" id="KW-1185">Reference proteome</keyword>
<evidence type="ECO:0000313" key="2">
    <source>
        <dbReference type="EMBL" id="KPV49723.1"/>
    </source>
</evidence>
<sequence length="145" mass="15670">MDDSTESVEIPVTILERAPSVDEFARLRASVGWANPSRIVLSDALASSRFAVCLAREGHVIGCGRVIGDGMMFYVQDVIVTREFQGHGYGQQIMTAIMGYLETAVPAGGFVGLMAARGAEDFYTQFGFVARPTPQFGPGMCLVER</sequence>
<dbReference type="Pfam" id="PF13508">
    <property type="entry name" value="Acetyltransf_7"/>
    <property type="match status" value="1"/>
</dbReference>
<proteinExistence type="predicted"/>
<dbReference type="Gene3D" id="3.40.630.30">
    <property type="match status" value="1"/>
</dbReference>
<dbReference type="SUPFAM" id="SSF55729">
    <property type="entry name" value="Acyl-CoA N-acyltransferases (Nat)"/>
    <property type="match status" value="1"/>
</dbReference>
<dbReference type="PROSITE" id="PS51186">
    <property type="entry name" value="GNAT"/>
    <property type="match status" value="1"/>
</dbReference>
<dbReference type="CDD" id="cd04301">
    <property type="entry name" value="NAT_SF"/>
    <property type="match status" value="1"/>
</dbReference>
<protein>
    <recommendedName>
        <fullName evidence="1">N-acetyltransferase domain-containing protein</fullName>
    </recommendedName>
</protein>
<evidence type="ECO:0000259" key="1">
    <source>
        <dbReference type="PROSITE" id="PS51186"/>
    </source>
</evidence>
<comment type="caution">
    <text evidence="2">The sequence shown here is derived from an EMBL/GenBank/DDBJ whole genome shotgun (WGS) entry which is preliminary data.</text>
</comment>
<dbReference type="EMBL" id="LJCR01001788">
    <property type="protein sequence ID" value="KPV49723.1"/>
    <property type="molecule type" value="Genomic_DNA"/>
</dbReference>
<dbReference type="InterPro" id="IPR016181">
    <property type="entry name" value="Acyl_CoA_acyltransferase"/>
</dbReference>
<dbReference type="AlphaFoldDB" id="A0A0P9F097"/>
<dbReference type="GO" id="GO:0016747">
    <property type="term" value="F:acyltransferase activity, transferring groups other than amino-acyl groups"/>
    <property type="evidence" value="ECO:0007669"/>
    <property type="project" value="InterPro"/>
</dbReference>
<reference evidence="2 3" key="1">
    <citation type="submission" date="2015-09" db="EMBL/GenBank/DDBJ databases">
        <title>Draft genome sequence of Kouleothrix aurantiaca JCM 19913.</title>
        <authorList>
            <person name="Hemp J."/>
        </authorList>
    </citation>
    <scope>NUCLEOTIDE SEQUENCE [LARGE SCALE GENOMIC DNA]</scope>
    <source>
        <strain evidence="2 3">COM-B</strain>
    </source>
</reference>
<feature type="domain" description="N-acetyltransferase" evidence="1">
    <location>
        <begin position="12"/>
        <end position="145"/>
    </location>
</feature>
<dbReference type="PANTHER" id="PTHR43233">
    <property type="entry name" value="FAMILY N-ACETYLTRANSFERASE, PUTATIVE (AFU_ORTHOLOGUE AFUA_6G03350)-RELATED"/>
    <property type="match status" value="1"/>
</dbReference>